<dbReference type="InterPro" id="IPR001188">
    <property type="entry name" value="Sperm_putr-bd"/>
</dbReference>
<name>A0A834SU34_9FABA</name>
<evidence type="ECO:0000313" key="7">
    <source>
        <dbReference type="Proteomes" id="UP000634136"/>
    </source>
</evidence>
<dbReference type="SUPFAM" id="SSF53850">
    <property type="entry name" value="Periplasmic binding protein-like II"/>
    <property type="match status" value="1"/>
</dbReference>
<comment type="caution">
    <text evidence="6">The sequence shown here is derived from an EMBL/GenBank/DDBJ whole genome shotgun (WGS) entry which is preliminary data.</text>
</comment>
<dbReference type="Gene3D" id="3.40.190.10">
    <property type="entry name" value="Periplasmic binding protein-like II"/>
    <property type="match status" value="1"/>
</dbReference>
<dbReference type="AlphaFoldDB" id="A0A834SU34"/>
<evidence type="ECO:0000256" key="5">
    <source>
        <dbReference type="SAM" id="MobiDB-lite"/>
    </source>
</evidence>
<dbReference type="Proteomes" id="UP000634136">
    <property type="component" value="Unassembled WGS sequence"/>
</dbReference>
<keyword evidence="7" id="KW-1185">Reference proteome</keyword>
<evidence type="ECO:0000256" key="1">
    <source>
        <dbReference type="ARBA" id="ARBA00004418"/>
    </source>
</evidence>
<keyword evidence="4" id="KW-0574">Periplasm</keyword>
<evidence type="ECO:0000256" key="3">
    <source>
        <dbReference type="ARBA" id="ARBA00022729"/>
    </source>
</evidence>
<evidence type="ECO:0000313" key="6">
    <source>
        <dbReference type="EMBL" id="KAF7809518.1"/>
    </source>
</evidence>
<proteinExistence type="predicted"/>
<accession>A0A834SU34</accession>
<dbReference type="GO" id="GO:0015846">
    <property type="term" value="P:polyamine transport"/>
    <property type="evidence" value="ECO:0007669"/>
    <property type="project" value="InterPro"/>
</dbReference>
<dbReference type="PANTHER" id="PTHR30222:SF17">
    <property type="entry name" value="SPERMIDINE_PUTRESCINE-BINDING PERIPLASMIC PROTEIN"/>
    <property type="match status" value="1"/>
</dbReference>
<keyword evidence="3" id="KW-0732">Signal</keyword>
<evidence type="ECO:0000256" key="4">
    <source>
        <dbReference type="ARBA" id="ARBA00022764"/>
    </source>
</evidence>
<evidence type="ECO:0000256" key="2">
    <source>
        <dbReference type="ARBA" id="ARBA00022448"/>
    </source>
</evidence>
<dbReference type="PRINTS" id="PR00909">
    <property type="entry name" value="SPERMDNBNDNG"/>
</dbReference>
<dbReference type="Pfam" id="PF13343">
    <property type="entry name" value="SBP_bac_6"/>
    <property type="match status" value="1"/>
</dbReference>
<organism evidence="6 7">
    <name type="scientific">Senna tora</name>
    <dbReference type="NCBI Taxonomy" id="362788"/>
    <lineage>
        <taxon>Eukaryota</taxon>
        <taxon>Viridiplantae</taxon>
        <taxon>Streptophyta</taxon>
        <taxon>Embryophyta</taxon>
        <taxon>Tracheophyta</taxon>
        <taxon>Spermatophyta</taxon>
        <taxon>Magnoliopsida</taxon>
        <taxon>eudicotyledons</taxon>
        <taxon>Gunneridae</taxon>
        <taxon>Pentapetalae</taxon>
        <taxon>rosids</taxon>
        <taxon>fabids</taxon>
        <taxon>Fabales</taxon>
        <taxon>Fabaceae</taxon>
        <taxon>Caesalpinioideae</taxon>
        <taxon>Cassia clade</taxon>
        <taxon>Senna</taxon>
    </lineage>
</organism>
<dbReference type="OrthoDB" id="10266693at2759"/>
<sequence>MAAFTRTWCPLSVDSPLCRYHFRNPKPSFLLIPCSSKTLVRFSSTIRFSGNRNVVPRSPAATAGVEHQAYSGKPLVLAQNFVRLAVSVVLFLGFGFCFRVRVCSASSFTLTATSSSLQEKQTTQDDEDVRKQDNDEEDVLDKDLEAAFNAWKSKTFALTVPLRIVALRSSVPPSWIKDFMRSQGRRLKFNVKYNVSLESIFSDLSIPFTKGNLGPASALAADVVTIGDSWLKFAIDKGIIEPIRDVEDQDWFKGLDEKWKVYLRRNTDGEIDPKGDIWAAPYRWGCLVIAYNKSKFQKHNLAPIEDWADLWRPELAGRISMVDSPREVVGTVLKYMGASYNTNNINLQVDGGRDAVQHNLALLGKQVRLFDSVHYLKAFGVGVGDVWVAVGWSSDVIPFAKRMSNEVIPEKGESLDVKIDCLPCKKDLSKEKRIIEVRSKYAVNHLSILFVVSLHRIIEVNQRAIRRKSVFAIKSVLKITNHQIRSGARISHRFIVHAKPLCILAKVLFGPQLKIQSLSVQWYCITELQYIPPIMYITVPLNIYSGLRIKSQMTSHKA</sequence>
<dbReference type="PANTHER" id="PTHR30222">
    <property type="entry name" value="SPERMIDINE/PUTRESCINE-BINDING PERIPLASMIC PROTEIN"/>
    <property type="match status" value="1"/>
</dbReference>
<dbReference type="GO" id="GO:0019808">
    <property type="term" value="F:polyamine binding"/>
    <property type="evidence" value="ECO:0007669"/>
    <property type="project" value="InterPro"/>
</dbReference>
<comment type="subcellular location">
    <subcellularLocation>
        <location evidence="1">Periplasm</location>
    </subcellularLocation>
</comment>
<dbReference type="EMBL" id="JAAIUW010000011">
    <property type="protein sequence ID" value="KAF7809518.1"/>
    <property type="molecule type" value="Genomic_DNA"/>
</dbReference>
<protein>
    <submittedName>
        <fullName evidence="6">Putrescine-binding periplasmic protein</fullName>
    </submittedName>
</protein>
<reference evidence="6" key="1">
    <citation type="submission" date="2020-09" db="EMBL/GenBank/DDBJ databases">
        <title>Genome-Enabled Discovery of Anthraquinone Biosynthesis in Senna tora.</title>
        <authorList>
            <person name="Kang S.-H."/>
            <person name="Pandey R.P."/>
            <person name="Lee C.-M."/>
            <person name="Sim J.-S."/>
            <person name="Jeong J.-T."/>
            <person name="Choi B.-S."/>
            <person name="Jung M."/>
            <person name="Ginzburg D."/>
            <person name="Zhao K."/>
            <person name="Won S.Y."/>
            <person name="Oh T.-J."/>
            <person name="Yu Y."/>
            <person name="Kim N.-H."/>
            <person name="Lee O.R."/>
            <person name="Lee T.-H."/>
            <person name="Bashyal P."/>
            <person name="Kim T.-S."/>
            <person name="Lee W.-H."/>
            <person name="Kawkins C."/>
            <person name="Kim C.-K."/>
            <person name="Kim J.S."/>
            <person name="Ahn B.O."/>
            <person name="Rhee S.Y."/>
            <person name="Sohng J.K."/>
        </authorList>
    </citation>
    <scope>NUCLEOTIDE SEQUENCE</scope>
    <source>
        <tissue evidence="6">Leaf</tissue>
    </source>
</reference>
<gene>
    <name evidence="6" type="ORF">G2W53_036261</name>
</gene>
<feature type="region of interest" description="Disordered" evidence="5">
    <location>
        <begin position="116"/>
        <end position="135"/>
    </location>
</feature>
<keyword evidence="2" id="KW-0813">Transport</keyword>